<evidence type="ECO:0000256" key="1">
    <source>
        <dbReference type="ARBA" id="ARBA00004651"/>
    </source>
</evidence>
<evidence type="ECO:0000259" key="9">
    <source>
        <dbReference type="Pfam" id="PF13515"/>
    </source>
</evidence>
<evidence type="ECO:0000256" key="2">
    <source>
        <dbReference type="ARBA" id="ARBA00022475"/>
    </source>
</evidence>
<name>A0A239L4J8_9BACT</name>
<dbReference type="AlphaFoldDB" id="A0A239L4J8"/>
<reference evidence="10 11" key="1">
    <citation type="submission" date="2017-06" db="EMBL/GenBank/DDBJ databases">
        <authorList>
            <person name="Kim H.J."/>
            <person name="Triplett B.A."/>
        </authorList>
    </citation>
    <scope>NUCLEOTIDE SEQUENCE [LARGE SCALE GENOMIC DNA]</scope>
    <source>
        <strain evidence="10 11">DSM 18704</strain>
    </source>
</reference>
<evidence type="ECO:0000313" key="11">
    <source>
        <dbReference type="Proteomes" id="UP000198356"/>
    </source>
</evidence>
<feature type="compositionally biased region" description="Acidic residues" evidence="7">
    <location>
        <begin position="386"/>
        <end position="398"/>
    </location>
</feature>
<dbReference type="RefSeq" id="WP_089409450.1">
    <property type="nucleotide sequence ID" value="NZ_FZOU01000006.1"/>
</dbReference>
<feature type="transmembrane region" description="Helical" evidence="8">
    <location>
        <begin position="89"/>
        <end position="109"/>
    </location>
</feature>
<feature type="region of interest" description="Disordered" evidence="7">
    <location>
        <begin position="377"/>
        <end position="399"/>
    </location>
</feature>
<dbReference type="EMBL" id="FZOU01000006">
    <property type="protein sequence ID" value="SNT25527.1"/>
    <property type="molecule type" value="Genomic_DNA"/>
</dbReference>
<organism evidence="10 11">
    <name type="scientific">Granulicella rosea</name>
    <dbReference type="NCBI Taxonomy" id="474952"/>
    <lineage>
        <taxon>Bacteria</taxon>
        <taxon>Pseudomonadati</taxon>
        <taxon>Acidobacteriota</taxon>
        <taxon>Terriglobia</taxon>
        <taxon>Terriglobales</taxon>
        <taxon>Acidobacteriaceae</taxon>
        <taxon>Granulicella</taxon>
    </lineage>
</organism>
<feature type="transmembrane region" description="Helical" evidence="8">
    <location>
        <begin position="493"/>
        <end position="513"/>
    </location>
</feature>
<proteinExistence type="inferred from homology"/>
<gene>
    <name evidence="10" type="ORF">SAMN05421770_106114</name>
</gene>
<protein>
    <submittedName>
        <fullName evidence="10">Uncharacterized membrane protein YccC</fullName>
    </submittedName>
</protein>
<keyword evidence="5 8" id="KW-0472">Membrane</keyword>
<dbReference type="Proteomes" id="UP000198356">
    <property type="component" value="Unassembled WGS sequence"/>
</dbReference>
<dbReference type="PANTHER" id="PTHR30509:SF9">
    <property type="entry name" value="MULTIDRUG RESISTANCE PROTEIN MDTO"/>
    <property type="match status" value="1"/>
</dbReference>
<accession>A0A239L4J8</accession>
<evidence type="ECO:0000256" key="4">
    <source>
        <dbReference type="ARBA" id="ARBA00022989"/>
    </source>
</evidence>
<feature type="transmembrane region" description="Helical" evidence="8">
    <location>
        <begin position="468"/>
        <end position="486"/>
    </location>
</feature>
<dbReference type="PANTHER" id="PTHR30509">
    <property type="entry name" value="P-HYDROXYBENZOIC ACID EFFLUX PUMP SUBUNIT-RELATED"/>
    <property type="match status" value="1"/>
</dbReference>
<feature type="domain" description="Integral membrane bound transporter" evidence="9">
    <location>
        <begin position="433"/>
        <end position="552"/>
    </location>
</feature>
<evidence type="ECO:0000256" key="8">
    <source>
        <dbReference type="SAM" id="Phobius"/>
    </source>
</evidence>
<keyword evidence="11" id="KW-1185">Reference proteome</keyword>
<keyword evidence="3 8" id="KW-0812">Transmembrane</keyword>
<comment type="subcellular location">
    <subcellularLocation>
        <location evidence="1">Cell membrane</location>
        <topology evidence="1">Multi-pass membrane protein</topology>
    </subcellularLocation>
</comment>
<keyword evidence="2" id="KW-1003">Cell membrane</keyword>
<dbReference type="OrthoDB" id="5479971at2"/>
<dbReference type="InterPro" id="IPR049453">
    <property type="entry name" value="Memb_transporter_dom"/>
</dbReference>
<feature type="transmembrane region" description="Helical" evidence="8">
    <location>
        <begin position="116"/>
        <end position="133"/>
    </location>
</feature>
<evidence type="ECO:0000313" key="10">
    <source>
        <dbReference type="EMBL" id="SNT25527.1"/>
    </source>
</evidence>
<dbReference type="Pfam" id="PF13515">
    <property type="entry name" value="FUSC_2"/>
    <property type="match status" value="1"/>
</dbReference>
<evidence type="ECO:0000256" key="7">
    <source>
        <dbReference type="SAM" id="MobiDB-lite"/>
    </source>
</evidence>
<evidence type="ECO:0000256" key="5">
    <source>
        <dbReference type="ARBA" id="ARBA00023136"/>
    </source>
</evidence>
<sequence length="741" mass="79726">MTWLARLERFSRTLHWRRGVRAGLAVGSAMITCRMLGQPMGWAALGGFEAVLVDNGGPYRTRLVTMLTVLAGGALGVFVGAAAPGWGSGAALAATMLLTAAFCFAVTFARVVAQPIASTSVVILVIYFAGLGSEDHSLHGASLAAGMLCAGGLWAAALSLVLWPVDPFRPARLGVAGCYLALSEETARLGWGPGERVDRRPPHVWHRELRVKLEAARAALAATPARAPARTVTARSLSVLLETADMLFARTLRLAEMIDVTPAGELRESLAEVTAWLAGAERVIAEQLEQRPMDGGASFAPHGSHRWQHVERRLGMLAADEAISPHRDIERSPMSPVPHTLRDHLEQEERQAAQEIEIGFEATHALWTGMDSSRLRGARHGTPEFPEADAGTDSDAEPDSNAWLDALRSDFTLDSVMMRHAIRMAVVGAADVALMRIVHVSHGFWLAMTSIIVLQPYGSATLRRSAQRVGGTIAGGVLAAVLAVGIRSPVGMMLTIALFATLTLATYAVDYGLYSFFLTPTFVLMSLPHPRDWAYAGVRMGTTVLGAATAIIAMRLIWPEKPGIELGRKLARCAAADAAYLRVILIFWTLPDRRRAERNVLAPARRACGLASNDAEEAVDRMMQEPGFGALGLAAEDVEKEQALTFTTYTRRLTQTVTTLAATGRATTSSIDRIEGLACRLERLSARLAAGSCAAHELWPPETGRIALVSVAEEQMQRMERQLAVLERTAELLGDGLKAAP</sequence>
<keyword evidence="4 8" id="KW-1133">Transmembrane helix</keyword>
<feature type="transmembrane region" description="Helical" evidence="8">
    <location>
        <begin position="425"/>
        <end position="448"/>
    </location>
</feature>
<evidence type="ECO:0000256" key="3">
    <source>
        <dbReference type="ARBA" id="ARBA00022692"/>
    </source>
</evidence>
<feature type="transmembrane region" description="Helical" evidence="8">
    <location>
        <begin position="139"/>
        <end position="163"/>
    </location>
</feature>
<evidence type="ECO:0000256" key="6">
    <source>
        <dbReference type="ARBA" id="ARBA00043993"/>
    </source>
</evidence>
<feature type="transmembrane region" description="Helical" evidence="8">
    <location>
        <begin position="63"/>
        <end position="83"/>
    </location>
</feature>
<dbReference type="GO" id="GO:0005886">
    <property type="term" value="C:plasma membrane"/>
    <property type="evidence" value="ECO:0007669"/>
    <property type="project" value="UniProtKB-SubCell"/>
</dbReference>
<comment type="similarity">
    <text evidence="6">Belongs to the YccS/YhfK family.</text>
</comment>
<feature type="transmembrane region" description="Helical" evidence="8">
    <location>
        <begin position="533"/>
        <end position="558"/>
    </location>
</feature>